<keyword evidence="3" id="KW-1185">Reference proteome</keyword>
<gene>
    <name evidence="2" type="ORF">GCM10009001_27550</name>
</gene>
<feature type="domain" description="NAD(P)-binding" evidence="1">
    <location>
        <begin position="13"/>
        <end position="79"/>
    </location>
</feature>
<name>A0ABP3REC8_9BACI</name>
<dbReference type="Gene3D" id="3.40.50.720">
    <property type="entry name" value="NAD(P)-binding Rossmann-like Domain"/>
    <property type="match status" value="1"/>
</dbReference>
<evidence type="ECO:0000313" key="3">
    <source>
        <dbReference type="Proteomes" id="UP001500866"/>
    </source>
</evidence>
<dbReference type="RefSeq" id="WP_343814260.1">
    <property type="nucleotide sequence ID" value="NZ_BAAADS010000018.1"/>
</dbReference>
<organism evidence="2 3">
    <name type="scientific">Virgibacillus siamensis</name>
    <dbReference type="NCBI Taxonomy" id="480071"/>
    <lineage>
        <taxon>Bacteria</taxon>
        <taxon>Bacillati</taxon>
        <taxon>Bacillota</taxon>
        <taxon>Bacilli</taxon>
        <taxon>Bacillales</taxon>
        <taxon>Bacillaceae</taxon>
        <taxon>Virgibacillus</taxon>
    </lineage>
</organism>
<comment type="caution">
    <text evidence="2">The sequence shown here is derived from an EMBL/GenBank/DDBJ whole genome shotgun (WGS) entry which is preliminary data.</text>
</comment>
<accession>A0ABP3REC8</accession>
<dbReference type="Pfam" id="PF13460">
    <property type="entry name" value="NAD_binding_10"/>
    <property type="match status" value="1"/>
</dbReference>
<proteinExistence type="predicted"/>
<evidence type="ECO:0000313" key="2">
    <source>
        <dbReference type="EMBL" id="GAA0608690.1"/>
    </source>
</evidence>
<dbReference type="InterPro" id="IPR016040">
    <property type="entry name" value="NAD(P)-bd_dom"/>
</dbReference>
<dbReference type="EMBL" id="BAAADS010000018">
    <property type="protein sequence ID" value="GAA0608690.1"/>
    <property type="molecule type" value="Genomic_DNA"/>
</dbReference>
<dbReference type="Proteomes" id="UP001500866">
    <property type="component" value="Unassembled WGS sequence"/>
</dbReference>
<reference evidence="3" key="1">
    <citation type="journal article" date="2019" name="Int. J. Syst. Evol. Microbiol.">
        <title>The Global Catalogue of Microorganisms (GCM) 10K type strain sequencing project: providing services to taxonomists for standard genome sequencing and annotation.</title>
        <authorList>
            <consortium name="The Broad Institute Genomics Platform"/>
            <consortium name="The Broad Institute Genome Sequencing Center for Infectious Disease"/>
            <person name="Wu L."/>
            <person name="Ma J."/>
        </authorList>
    </citation>
    <scope>NUCLEOTIDE SEQUENCE [LARGE SCALE GENOMIC DNA]</scope>
    <source>
        <strain evidence="3">JCM 15395</strain>
    </source>
</reference>
<evidence type="ECO:0000259" key="1">
    <source>
        <dbReference type="Pfam" id="PF13460"/>
    </source>
</evidence>
<protein>
    <recommendedName>
        <fullName evidence="1">NAD(P)-binding domain-containing protein</fullName>
    </recommendedName>
</protein>
<sequence>MYRFQTNESKRKSTAAAEDHLAAFQQLEKTDLTWTIACPTYLPDGEETGKYRTGKNVLPENGIKISVRDTAAFAYKEFTEQTCVHNRVGLAY</sequence>